<dbReference type="Proteomes" id="UP000557872">
    <property type="component" value="Unassembled WGS sequence"/>
</dbReference>
<gene>
    <name evidence="2" type="ORF">HW115_07160</name>
</gene>
<evidence type="ECO:0000313" key="2">
    <source>
        <dbReference type="EMBL" id="NWK55384.1"/>
    </source>
</evidence>
<keyword evidence="1" id="KW-0812">Transmembrane</keyword>
<accession>A0A851GMP9</accession>
<feature type="transmembrane region" description="Helical" evidence="1">
    <location>
        <begin position="6"/>
        <end position="26"/>
    </location>
</feature>
<sequence>MRRAPLIDFICVLILLGLMGLGITLLTHKEETSIPTSKHASPNPSHHTSVEAKILFSHRPTHIRIQRADQDKPLLDCQPASNEIDLSLTLPAKQSTEFLIDIQWLEASENNKYFTQITLTQAGKEEQKIHFTDQFADFADTFEIDTR</sequence>
<dbReference type="RefSeq" id="WP_178931900.1">
    <property type="nucleotide sequence ID" value="NZ_JACBAZ010000002.1"/>
</dbReference>
<dbReference type="AlphaFoldDB" id="A0A851GMP9"/>
<reference evidence="2 3" key="1">
    <citation type="submission" date="2020-07" db="EMBL/GenBank/DDBJ databases">
        <title>Roseicoccus Jingziensis gen. nov., sp. nov., isolated from coastal seawater.</title>
        <authorList>
            <person name="Feng X."/>
        </authorList>
    </citation>
    <scope>NUCLEOTIDE SEQUENCE [LARGE SCALE GENOMIC DNA]</scope>
    <source>
        <strain evidence="2 3">N1E253</strain>
    </source>
</reference>
<name>A0A851GMP9_9BACT</name>
<organism evidence="2 3">
    <name type="scientific">Oceaniferula marina</name>
    <dbReference type="NCBI Taxonomy" id="2748318"/>
    <lineage>
        <taxon>Bacteria</taxon>
        <taxon>Pseudomonadati</taxon>
        <taxon>Verrucomicrobiota</taxon>
        <taxon>Verrucomicrobiia</taxon>
        <taxon>Verrucomicrobiales</taxon>
        <taxon>Verrucomicrobiaceae</taxon>
        <taxon>Oceaniferula</taxon>
    </lineage>
</organism>
<dbReference type="EMBL" id="JACBAZ010000002">
    <property type="protein sequence ID" value="NWK55384.1"/>
    <property type="molecule type" value="Genomic_DNA"/>
</dbReference>
<comment type="caution">
    <text evidence="2">The sequence shown here is derived from an EMBL/GenBank/DDBJ whole genome shotgun (WGS) entry which is preliminary data.</text>
</comment>
<evidence type="ECO:0000256" key="1">
    <source>
        <dbReference type="SAM" id="Phobius"/>
    </source>
</evidence>
<proteinExistence type="predicted"/>
<keyword evidence="3" id="KW-1185">Reference proteome</keyword>
<keyword evidence="1" id="KW-1133">Transmembrane helix</keyword>
<keyword evidence="1" id="KW-0472">Membrane</keyword>
<protein>
    <submittedName>
        <fullName evidence="2">Uncharacterized protein</fullName>
    </submittedName>
</protein>
<evidence type="ECO:0000313" key="3">
    <source>
        <dbReference type="Proteomes" id="UP000557872"/>
    </source>
</evidence>